<dbReference type="SUPFAM" id="SSF52402">
    <property type="entry name" value="Adenine nucleotide alpha hydrolases-like"/>
    <property type="match status" value="2"/>
</dbReference>
<dbReference type="PANTHER" id="PTHR43010:SF1">
    <property type="entry name" value="USPA DOMAIN-CONTAINING PROTEIN"/>
    <property type="match status" value="1"/>
</dbReference>
<dbReference type="Gene3D" id="3.40.50.620">
    <property type="entry name" value="HUPs"/>
    <property type="match status" value="2"/>
</dbReference>
<organism evidence="3 4">
    <name type="scientific">Novipirellula aureliae</name>
    <dbReference type="NCBI Taxonomy" id="2527966"/>
    <lineage>
        <taxon>Bacteria</taxon>
        <taxon>Pseudomonadati</taxon>
        <taxon>Planctomycetota</taxon>
        <taxon>Planctomycetia</taxon>
        <taxon>Pirellulales</taxon>
        <taxon>Pirellulaceae</taxon>
        <taxon>Novipirellula</taxon>
    </lineage>
</organism>
<dbReference type="Proteomes" id="UP000315471">
    <property type="component" value="Unassembled WGS sequence"/>
</dbReference>
<dbReference type="AlphaFoldDB" id="A0A5C6DYB6"/>
<dbReference type="InterPro" id="IPR014729">
    <property type="entry name" value="Rossmann-like_a/b/a_fold"/>
</dbReference>
<evidence type="ECO:0000256" key="1">
    <source>
        <dbReference type="ARBA" id="ARBA00008791"/>
    </source>
</evidence>
<dbReference type="InterPro" id="IPR006015">
    <property type="entry name" value="Universal_stress_UspA"/>
</dbReference>
<name>A0A5C6DYB6_9BACT</name>
<gene>
    <name evidence="3" type="ORF">Q31b_30330</name>
</gene>
<evidence type="ECO:0000313" key="4">
    <source>
        <dbReference type="Proteomes" id="UP000315471"/>
    </source>
</evidence>
<dbReference type="PANTHER" id="PTHR43010">
    <property type="entry name" value="UNIVERSAL STRESS PROTEIN SLR1230"/>
    <property type="match status" value="1"/>
</dbReference>
<reference evidence="3 4" key="1">
    <citation type="submission" date="2019-02" db="EMBL/GenBank/DDBJ databases">
        <title>Deep-cultivation of Planctomycetes and their phenomic and genomic characterization uncovers novel biology.</title>
        <authorList>
            <person name="Wiegand S."/>
            <person name="Jogler M."/>
            <person name="Boedeker C."/>
            <person name="Pinto D."/>
            <person name="Vollmers J."/>
            <person name="Rivas-Marin E."/>
            <person name="Kohn T."/>
            <person name="Peeters S.H."/>
            <person name="Heuer A."/>
            <person name="Rast P."/>
            <person name="Oberbeckmann S."/>
            <person name="Bunk B."/>
            <person name="Jeske O."/>
            <person name="Meyerdierks A."/>
            <person name="Storesund J.E."/>
            <person name="Kallscheuer N."/>
            <person name="Luecker S."/>
            <person name="Lage O.M."/>
            <person name="Pohl T."/>
            <person name="Merkel B.J."/>
            <person name="Hornburger P."/>
            <person name="Mueller R.-W."/>
            <person name="Bruemmer F."/>
            <person name="Labrenz M."/>
            <person name="Spormann A.M."/>
            <person name="Op Den Camp H."/>
            <person name="Overmann J."/>
            <person name="Amann R."/>
            <person name="Jetten M.S.M."/>
            <person name="Mascher T."/>
            <person name="Medema M.H."/>
            <person name="Devos D.P."/>
            <person name="Kaster A.-K."/>
            <person name="Ovreas L."/>
            <person name="Rohde M."/>
            <person name="Galperin M.Y."/>
            <person name="Jogler C."/>
        </authorList>
    </citation>
    <scope>NUCLEOTIDE SEQUENCE [LARGE SCALE GENOMIC DNA]</scope>
    <source>
        <strain evidence="3 4">Q31b</strain>
    </source>
</reference>
<sequence length="304" mass="32760">MVLASAHERETIMQRVLLATDGSKASERAASLLAHLPHGQPLSLNVVTVTEGAVVYGGFSAGVLSEQAYALEKADAEKDYQKVAEMFDGANATVKHIMKEGRVGPAIIEAANQCGADLIVVGATGVSQISRVLLGSVSDEVATHARCSVLVVRETGLDHAERPIRICLAYDGGDAAQAALEEIADIPWKTGSDFHVLTIAPHLDNFFGELRPDSDTAVRCQQNLKRATDQLIDIAPTVTPHSFASEHEGEAIVKFAEENGIDLLVIGETPRNTLSRFLLGSTTRYVLRHAPCSVWITRNRMKNE</sequence>
<evidence type="ECO:0000259" key="2">
    <source>
        <dbReference type="Pfam" id="PF00582"/>
    </source>
</evidence>
<dbReference type="Pfam" id="PF00582">
    <property type="entry name" value="Usp"/>
    <property type="match status" value="2"/>
</dbReference>
<protein>
    <submittedName>
        <fullName evidence="3">Universal stress protein</fullName>
    </submittedName>
</protein>
<comment type="caution">
    <text evidence="3">The sequence shown here is derived from an EMBL/GenBank/DDBJ whole genome shotgun (WGS) entry which is preliminary data.</text>
</comment>
<dbReference type="InterPro" id="IPR051688">
    <property type="entry name" value="USP_A"/>
</dbReference>
<comment type="similarity">
    <text evidence="1">Belongs to the universal stress protein A family.</text>
</comment>
<dbReference type="PRINTS" id="PR01438">
    <property type="entry name" value="UNVRSLSTRESS"/>
</dbReference>
<keyword evidence="4" id="KW-1185">Reference proteome</keyword>
<dbReference type="CDD" id="cd00293">
    <property type="entry name" value="USP-like"/>
    <property type="match status" value="2"/>
</dbReference>
<feature type="domain" description="UspA" evidence="2">
    <location>
        <begin position="13"/>
        <end position="153"/>
    </location>
</feature>
<evidence type="ECO:0000313" key="3">
    <source>
        <dbReference type="EMBL" id="TWU41582.1"/>
    </source>
</evidence>
<dbReference type="EMBL" id="SJPY01000004">
    <property type="protein sequence ID" value="TWU41582.1"/>
    <property type="molecule type" value="Genomic_DNA"/>
</dbReference>
<accession>A0A5C6DYB6</accession>
<feature type="domain" description="UspA" evidence="2">
    <location>
        <begin position="165"/>
        <end position="298"/>
    </location>
</feature>
<proteinExistence type="inferred from homology"/>
<dbReference type="InterPro" id="IPR006016">
    <property type="entry name" value="UspA"/>
</dbReference>